<evidence type="ECO:0000256" key="3">
    <source>
        <dbReference type="ARBA" id="ARBA00023125"/>
    </source>
</evidence>
<dbReference type="Gramene" id="Psat06G0532500-T1">
    <property type="protein sequence ID" value="KAI5400393.1"/>
    <property type="gene ID" value="KIW84_065325"/>
</dbReference>
<evidence type="ECO:0000256" key="5">
    <source>
        <dbReference type="ARBA" id="ARBA00023242"/>
    </source>
</evidence>
<dbReference type="Proteomes" id="UP001058974">
    <property type="component" value="Chromosome 6"/>
</dbReference>
<dbReference type="Gene3D" id="2.40.330.10">
    <property type="entry name" value="DNA-binding pseudobarrel domain"/>
    <property type="match status" value="1"/>
</dbReference>
<dbReference type="GO" id="GO:0003677">
    <property type="term" value="F:DNA binding"/>
    <property type="evidence" value="ECO:0007669"/>
    <property type="project" value="UniProtKB-KW"/>
</dbReference>
<dbReference type="EMBL" id="JAMSHJ010000006">
    <property type="protein sequence ID" value="KAI5400393.1"/>
    <property type="molecule type" value="Genomic_DNA"/>
</dbReference>
<keyword evidence="4" id="KW-0804">Transcription</keyword>
<dbReference type="GO" id="GO:0005634">
    <property type="term" value="C:nucleus"/>
    <property type="evidence" value="ECO:0007669"/>
    <property type="project" value="UniProtKB-SubCell"/>
</dbReference>
<protein>
    <submittedName>
        <fullName evidence="6">Uncharacterized protein</fullName>
    </submittedName>
</protein>
<comment type="subcellular location">
    <subcellularLocation>
        <location evidence="1">Nucleus</location>
    </subcellularLocation>
</comment>
<reference evidence="6 7" key="1">
    <citation type="journal article" date="2022" name="Nat. Genet.">
        <title>Improved pea reference genome and pan-genome highlight genomic features and evolutionary characteristics.</title>
        <authorList>
            <person name="Yang T."/>
            <person name="Liu R."/>
            <person name="Luo Y."/>
            <person name="Hu S."/>
            <person name="Wang D."/>
            <person name="Wang C."/>
            <person name="Pandey M.K."/>
            <person name="Ge S."/>
            <person name="Xu Q."/>
            <person name="Li N."/>
            <person name="Li G."/>
            <person name="Huang Y."/>
            <person name="Saxena R.K."/>
            <person name="Ji Y."/>
            <person name="Li M."/>
            <person name="Yan X."/>
            <person name="He Y."/>
            <person name="Liu Y."/>
            <person name="Wang X."/>
            <person name="Xiang C."/>
            <person name="Varshney R.K."/>
            <person name="Ding H."/>
            <person name="Gao S."/>
            <person name="Zong X."/>
        </authorList>
    </citation>
    <scope>NUCLEOTIDE SEQUENCE [LARGE SCALE GENOMIC DNA]</scope>
    <source>
        <strain evidence="6 7">cv. Zhongwan 6</strain>
    </source>
</reference>
<keyword evidence="5" id="KW-0539">Nucleus</keyword>
<dbReference type="AlphaFoldDB" id="A0A9D4WCP2"/>
<sequence>MQEVPKRSEWKNNAIKFIDDDTGKSYYGDVHYAKRNKKIVKKEKFIGSGWHEYMKNKRLRRGDKLGFSIGNPLDKLYVSLLKSMRKVGERVEELKTYEWEENLGVEEKEDLKEVHVRLWEAFEDPNLDKHNNNSDSDDDNEDYTIDEFYWENEISLATMIETMCW</sequence>
<evidence type="ECO:0000256" key="1">
    <source>
        <dbReference type="ARBA" id="ARBA00004123"/>
    </source>
</evidence>
<accession>A0A9D4WCP2</accession>
<keyword evidence="3" id="KW-0238">DNA-binding</keyword>
<evidence type="ECO:0000313" key="7">
    <source>
        <dbReference type="Proteomes" id="UP001058974"/>
    </source>
</evidence>
<keyword evidence="7" id="KW-1185">Reference proteome</keyword>
<name>A0A9D4WCP2_PEA</name>
<evidence type="ECO:0000256" key="4">
    <source>
        <dbReference type="ARBA" id="ARBA00023163"/>
    </source>
</evidence>
<keyword evidence="2" id="KW-0805">Transcription regulation</keyword>
<organism evidence="6 7">
    <name type="scientific">Pisum sativum</name>
    <name type="common">Garden pea</name>
    <name type="synonym">Lathyrus oleraceus</name>
    <dbReference type="NCBI Taxonomy" id="3888"/>
    <lineage>
        <taxon>Eukaryota</taxon>
        <taxon>Viridiplantae</taxon>
        <taxon>Streptophyta</taxon>
        <taxon>Embryophyta</taxon>
        <taxon>Tracheophyta</taxon>
        <taxon>Spermatophyta</taxon>
        <taxon>Magnoliopsida</taxon>
        <taxon>eudicotyledons</taxon>
        <taxon>Gunneridae</taxon>
        <taxon>Pentapetalae</taxon>
        <taxon>rosids</taxon>
        <taxon>fabids</taxon>
        <taxon>Fabales</taxon>
        <taxon>Fabaceae</taxon>
        <taxon>Papilionoideae</taxon>
        <taxon>50 kb inversion clade</taxon>
        <taxon>NPAAA clade</taxon>
        <taxon>Hologalegina</taxon>
        <taxon>IRL clade</taxon>
        <taxon>Fabeae</taxon>
        <taxon>Lathyrus</taxon>
    </lineage>
</organism>
<dbReference type="InterPro" id="IPR015300">
    <property type="entry name" value="DNA-bd_pseudobarrel_sf"/>
</dbReference>
<gene>
    <name evidence="6" type="ORF">KIW84_065325</name>
</gene>
<comment type="caution">
    <text evidence="6">The sequence shown here is derived from an EMBL/GenBank/DDBJ whole genome shotgun (WGS) entry which is preliminary data.</text>
</comment>
<proteinExistence type="predicted"/>
<evidence type="ECO:0000256" key="2">
    <source>
        <dbReference type="ARBA" id="ARBA00023015"/>
    </source>
</evidence>
<evidence type="ECO:0000313" key="6">
    <source>
        <dbReference type="EMBL" id="KAI5400393.1"/>
    </source>
</evidence>